<protein>
    <submittedName>
        <fullName evidence="8">TPA: zinc finger</fullName>
    </submittedName>
</protein>
<dbReference type="GO" id="GO:0003964">
    <property type="term" value="F:RNA-directed DNA polymerase activity"/>
    <property type="evidence" value="ECO:0007669"/>
    <property type="project" value="UniProtKB-KW"/>
</dbReference>
<reference evidence="8" key="1">
    <citation type="submission" date="2020-04" db="EMBL/GenBank/DDBJ databases">
        <authorList>
            <person name="Alioto T."/>
            <person name="Alioto T."/>
            <person name="Gomez Garrido J."/>
        </authorList>
    </citation>
    <scope>NUCLEOTIDE SEQUENCE</scope>
    <source>
        <strain evidence="8">A484AB</strain>
    </source>
</reference>
<keyword evidence="2" id="KW-0808">Transferase</keyword>
<comment type="caution">
    <text evidence="8">The sequence shown here is derived from an EMBL/GenBank/DDBJ whole genome shotgun (WGS) entry which is preliminary data.</text>
</comment>
<dbReference type="CDD" id="cd01647">
    <property type="entry name" value="RT_LTR"/>
    <property type="match status" value="1"/>
</dbReference>
<sequence>LRQFVVKFNLTVLTKRSGIIWVMLAFVDVSPSEDQALSSGTGFHGYTRRFLASNLIQSHPTFEQLLGYHVLLNKILPKLTLKKDYWLQLTSNFGKVTSVCEICPVLEQECFMVFICEQLTEEQRVQLEELIDRYEHVFTDVPGDSNLTEHQIEVTSEEPIRSKPYAIPYNVRESLKEDIQAMLQMGVIRESKSPYASPVVVVRKKDGTNRVCVDYRKLNRLTVFDPAPGNTAEEIFQKMAKKKYFTRIDLSKGYWQIPVAAKDVPKTASVTPDGTYEFIRMPFGMVNSGATLARGMRKLIDDLDDVDNYVDDIIVHTETWEGHLVALDELFRRLSEAKFTAKPTKCVMGAKAIEVIGHRVSEGIKGLQEENVRKIEGATRPKTKKQVRAFIGLTGYYRDFIPNYAAKPAPLTDLTKKGQPNKVSWEKPQEKAFMTLKRELTSEPILHLPDSAKLFVLRTDASDVGIGAVLMQDHDGKLLPVSYASRKLSPRECKYSTIERECLAIVWAIQKFRVYLYGREFVLQTDHQPLIYLNRAKFLNDRIMSWAMFLQSYAMRIESIKGSENVGADYLSRVY</sequence>
<accession>A0A6S7H1U9</accession>
<dbReference type="PROSITE" id="PS50878">
    <property type="entry name" value="RT_POL"/>
    <property type="match status" value="1"/>
</dbReference>
<evidence type="ECO:0000256" key="1">
    <source>
        <dbReference type="ARBA" id="ARBA00022670"/>
    </source>
</evidence>
<dbReference type="Gene3D" id="3.30.70.270">
    <property type="match status" value="2"/>
</dbReference>
<dbReference type="Proteomes" id="UP001152795">
    <property type="component" value="Unassembled WGS sequence"/>
</dbReference>
<evidence type="ECO:0000256" key="4">
    <source>
        <dbReference type="ARBA" id="ARBA00022722"/>
    </source>
</evidence>
<keyword evidence="9" id="KW-1185">Reference proteome</keyword>
<keyword evidence="3" id="KW-0548">Nucleotidyltransferase</keyword>
<dbReference type="CDD" id="cd09274">
    <property type="entry name" value="RNase_HI_RT_Ty3"/>
    <property type="match status" value="1"/>
</dbReference>
<dbReference type="GO" id="GO:0008233">
    <property type="term" value="F:peptidase activity"/>
    <property type="evidence" value="ECO:0007669"/>
    <property type="project" value="UniProtKB-KW"/>
</dbReference>
<dbReference type="GO" id="GO:0004519">
    <property type="term" value="F:endonuclease activity"/>
    <property type="evidence" value="ECO:0007669"/>
    <property type="project" value="UniProtKB-KW"/>
</dbReference>
<dbReference type="FunFam" id="3.10.10.10:FF:000007">
    <property type="entry name" value="Retrovirus-related Pol polyprotein from transposon 17.6-like Protein"/>
    <property type="match status" value="1"/>
</dbReference>
<keyword evidence="7" id="KW-0695">RNA-directed DNA polymerase</keyword>
<dbReference type="InterPro" id="IPR041373">
    <property type="entry name" value="RT_RNaseH"/>
</dbReference>
<name>A0A6S7H1U9_PARCT</name>
<evidence type="ECO:0000256" key="3">
    <source>
        <dbReference type="ARBA" id="ARBA00022695"/>
    </source>
</evidence>
<dbReference type="InterPro" id="IPR043128">
    <property type="entry name" value="Rev_trsase/Diguanyl_cyclase"/>
</dbReference>
<evidence type="ECO:0000313" key="8">
    <source>
        <dbReference type="EMBL" id="CAB3990620.1"/>
    </source>
</evidence>
<feature type="non-terminal residue" evidence="8">
    <location>
        <position position="575"/>
    </location>
</feature>
<dbReference type="InterPro" id="IPR000477">
    <property type="entry name" value="RT_dom"/>
</dbReference>
<keyword evidence="4" id="KW-0540">Nuclease</keyword>
<dbReference type="Pfam" id="PF00078">
    <property type="entry name" value="RVT_1"/>
    <property type="match status" value="1"/>
</dbReference>
<dbReference type="AlphaFoldDB" id="A0A6S7H1U9"/>
<evidence type="ECO:0000256" key="5">
    <source>
        <dbReference type="ARBA" id="ARBA00022759"/>
    </source>
</evidence>
<dbReference type="SUPFAM" id="SSF56672">
    <property type="entry name" value="DNA/RNA polymerases"/>
    <property type="match status" value="1"/>
</dbReference>
<dbReference type="PANTHER" id="PTHR37984:SF5">
    <property type="entry name" value="PROTEIN NYNRIN-LIKE"/>
    <property type="match status" value="1"/>
</dbReference>
<keyword evidence="6" id="KW-0378">Hydrolase</keyword>
<keyword evidence="1" id="KW-0645">Protease</keyword>
<dbReference type="InterPro" id="IPR050951">
    <property type="entry name" value="Retrovirus_Pol_polyprotein"/>
</dbReference>
<evidence type="ECO:0000313" key="9">
    <source>
        <dbReference type="Proteomes" id="UP001152795"/>
    </source>
</evidence>
<dbReference type="FunFam" id="3.30.70.270:FF:000020">
    <property type="entry name" value="Transposon Tf2-6 polyprotein-like Protein"/>
    <property type="match status" value="1"/>
</dbReference>
<proteinExistence type="predicted"/>
<dbReference type="GO" id="GO:0006508">
    <property type="term" value="P:proteolysis"/>
    <property type="evidence" value="ECO:0007669"/>
    <property type="project" value="UniProtKB-KW"/>
</dbReference>
<dbReference type="FunFam" id="3.10.20.370:FF:000001">
    <property type="entry name" value="Retrovirus-related Pol polyprotein from transposon 17.6-like protein"/>
    <property type="match status" value="1"/>
</dbReference>
<dbReference type="Pfam" id="PF17917">
    <property type="entry name" value="RT_RNaseH"/>
    <property type="match status" value="1"/>
</dbReference>
<dbReference type="PANTHER" id="PTHR37984">
    <property type="entry name" value="PROTEIN CBG26694"/>
    <property type="match status" value="1"/>
</dbReference>
<evidence type="ECO:0000256" key="6">
    <source>
        <dbReference type="ARBA" id="ARBA00022801"/>
    </source>
</evidence>
<evidence type="ECO:0000256" key="2">
    <source>
        <dbReference type="ARBA" id="ARBA00022679"/>
    </source>
</evidence>
<dbReference type="Gene3D" id="3.10.10.10">
    <property type="entry name" value="HIV Type 1 Reverse Transcriptase, subunit A, domain 1"/>
    <property type="match status" value="1"/>
</dbReference>
<gene>
    <name evidence="8" type="ORF">PACLA_8A069228</name>
</gene>
<dbReference type="OrthoDB" id="6273764at2759"/>
<dbReference type="EMBL" id="CACRXK020001693">
    <property type="protein sequence ID" value="CAB3990620.1"/>
    <property type="molecule type" value="Genomic_DNA"/>
</dbReference>
<evidence type="ECO:0000256" key="7">
    <source>
        <dbReference type="ARBA" id="ARBA00022918"/>
    </source>
</evidence>
<organism evidence="8 9">
    <name type="scientific">Paramuricea clavata</name>
    <name type="common">Red gorgonian</name>
    <name type="synonym">Violescent sea-whip</name>
    <dbReference type="NCBI Taxonomy" id="317549"/>
    <lineage>
        <taxon>Eukaryota</taxon>
        <taxon>Metazoa</taxon>
        <taxon>Cnidaria</taxon>
        <taxon>Anthozoa</taxon>
        <taxon>Octocorallia</taxon>
        <taxon>Malacalcyonacea</taxon>
        <taxon>Plexauridae</taxon>
        <taxon>Paramuricea</taxon>
    </lineage>
</organism>
<dbReference type="Gene3D" id="3.10.20.370">
    <property type="match status" value="1"/>
</dbReference>
<dbReference type="InterPro" id="IPR043502">
    <property type="entry name" value="DNA/RNA_pol_sf"/>
</dbReference>
<keyword evidence="5" id="KW-0255">Endonuclease</keyword>